<feature type="domain" description="RNA 3'-terminal phosphate cyclase" evidence="1">
    <location>
        <begin position="13"/>
        <end position="380"/>
    </location>
</feature>
<name>A0A084QZZ8_STAC4</name>
<accession>A0A084QZZ8</accession>
<dbReference type="InterPro" id="IPR023797">
    <property type="entry name" value="RNA3'_phos_cyclase_dom"/>
</dbReference>
<dbReference type="GO" id="GO:0003963">
    <property type="term" value="F:RNA-3'-phosphate cyclase activity"/>
    <property type="evidence" value="ECO:0007669"/>
    <property type="project" value="TreeGrafter"/>
</dbReference>
<dbReference type="GO" id="GO:0006396">
    <property type="term" value="P:RNA processing"/>
    <property type="evidence" value="ECO:0007669"/>
    <property type="project" value="InterPro"/>
</dbReference>
<dbReference type="AlphaFoldDB" id="A0A084QZZ8"/>
<dbReference type="HOGENOM" id="CLU_664098_0_0_1"/>
<organism evidence="2 3">
    <name type="scientific">Stachybotrys chlorohalonatus (strain IBT 40285)</name>
    <dbReference type="NCBI Taxonomy" id="1283841"/>
    <lineage>
        <taxon>Eukaryota</taxon>
        <taxon>Fungi</taxon>
        <taxon>Dikarya</taxon>
        <taxon>Ascomycota</taxon>
        <taxon>Pezizomycotina</taxon>
        <taxon>Sordariomycetes</taxon>
        <taxon>Hypocreomycetidae</taxon>
        <taxon>Hypocreales</taxon>
        <taxon>Stachybotryaceae</taxon>
        <taxon>Stachybotrys</taxon>
    </lineage>
</organism>
<dbReference type="PANTHER" id="PTHR11096:SF0">
    <property type="entry name" value="RNA 3'-TERMINAL PHOSPHATE CYCLASE"/>
    <property type="match status" value="1"/>
</dbReference>
<dbReference type="Gene3D" id="3.30.360.20">
    <property type="entry name" value="RNA 3'-terminal phosphate cyclase, insert domain"/>
    <property type="match status" value="1"/>
</dbReference>
<evidence type="ECO:0000313" key="3">
    <source>
        <dbReference type="Proteomes" id="UP000028524"/>
    </source>
</evidence>
<dbReference type="PANTHER" id="PTHR11096">
    <property type="entry name" value="RNA 3' TERMINAL PHOSPHATE CYCLASE"/>
    <property type="match status" value="1"/>
</dbReference>
<dbReference type="OrthoDB" id="25029at2759"/>
<reference evidence="2 3" key="1">
    <citation type="journal article" date="2014" name="BMC Genomics">
        <title>Comparative genome sequencing reveals chemotype-specific gene clusters in the toxigenic black mold Stachybotrys.</title>
        <authorList>
            <person name="Semeiks J."/>
            <person name="Borek D."/>
            <person name="Otwinowski Z."/>
            <person name="Grishin N.V."/>
        </authorList>
    </citation>
    <scope>NUCLEOTIDE SEQUENCE [LARGE SCALE GENOMIC DNA]</scope>
    <source>
        <strain evidence="2 3">IBT 40285</strain>
    </source>
</reference>
<dbReference type="STRING" id="1283841.A0A084QZZ8"/>
<dbReference type="InParanoid" id="A0A084QZZ8"/>
<dbReference type="InterPro" id="IPR013792">
    <property type="entry name" value="RNA3'P_cycl/enolpyr_Trfase_a/b"/>
</dbReference>
<protein>
    <recommendedName>
        <fullName evidence="1">RNA 3'-terminal phosphate cyclase domain-containing protein</fullName>
    </recommendedName>
</protein>
<gene>
    <name evidence="2" type="ORF">S40285_07272</name>
</gene>
<dbReference type="Proteomes" id="UP000028524">
    <property type="component" value="Unassembled WGS sequence"/>
</dbReference>
<dbReference type="Pfam" id="PF01137">
    <property type="entry name" value="RTC"/>
    <property type="match status" value="1"/>
</dbReference>
<dbReference type="SUPFAM" id="SSF55205">
    <property type="entry name" value="EPT/RTPC-like"/>
    <property type="match status" value="1"/>
</dbReference>
<keyword evidence="3" id="KW-1185">Reference proteome</keyword>
<dbReference type="GO" id="GO:0005634">
    <property type="term" value="C:nucleus"/>
    <property type="evidence" value="ECO:0007669"/>
    <property type="project" value="TreeGrafter"/>
</dbReference>
<proteinExistence type="predicted"/>
<dbReference type="OMA" id="LENEMCA"/>
<evidence type="ECO:0000313" key="2">
    <source>
        <dbReference type="EMBL" id="KFA69533.1"/>
    </source>
</evidence>
<sequence length="418" mass="46232">MSTLHKSIDGTTLEGGGGLVRAAITYSSLLNTPVRLHSIRANRPNVQGLQRGHSTAIKAMTYFTAASVEGNQPYSRDLDFTPHVGTAINDKQSPTGLEVTVEGSASIFLIAVLPYLLFSRLAAASFQFTPTMDVDEEIRLKIHAGMLVLNAPSAHYLRQVFLPTLDRIGITQQHLRFTSEYQQGWYNEGSSPINLPGKLVAVVKPLSNPIRGFVFGSRGGVRKIQVIAHAPNRALPEFKRILKAEFKEAILTEKYKVEIAFDFIEGIPENQYHLLLTATTTIPVSYLGEAIAIYLARACIRGLWKELRTGNSVDEHMEDILTIYQTMAIGFSSTITKDHDVQVEEFSEEHIALGPDGDVYDVDNSSIHRETTWWIAKHMAGVDLVEKTIDGRIRPGCVGVSTGKKMSPEEEMPQKTVI</sequence>
<dbReference type="InterPro" id="IPR036553">
    <property type="entry name" value="RPTC_insert"/>
</dbReference>
<evidence type="ECO:0000259" key="1">
    <source>
        <dbReference type="Pfam" id="PF01137"/>
    </source>
</evidence>
<dbReference type="EMBL" id="KL659442">
    <property type="protein sequence ID" value="KFA69533.1"/>
    <property type="molecule type" value="Genomic_DNA"/>
</dbReference>
<dbReference type="InterPro" id="IPR037136">
    <property type="entry name" value="RNA3'_phos_cyclase_dom_sf"/>
</dbReference>
<dbReference type="InterPro" id="IPR000228">
    <property type="entry name" value="RNA3'_term_phos_cyc"/>
</dbReference>
<dbReference type="Gene3D" id="3.65.10.20">
    <property type="entry name" value="RNA 3'-terminal phosphate cyclase domain"/>
    <property type="match status" value="1"/>
</dbReference>